<dbReference type="InterPro" id="IPR039937">
    <property type="entry name" value="SNX20/SNX21"/>
</dbReference>
<feature type="transmembrane region" description="Helical" evidence="8">
    <location>
        <begin position="226"/>
        <end position="252"/>
    </location>
</feature>
<keyword evidence="4" id="KW-0653">Protein transport</keyword>
<keyword evidence="5" id="KW-0446">Lipid-binding</keyword>
<feature type="transmembrane region" description="Helical" evidence="8">
    <location>
        <begin position="201"/>
        <end position="219"/>
    </location>
</feature>
<evidence type="ECO:0000256" key="4">
    <source>
        <dbReference type="ARBA" id="ARBA00022927"/>
    </source>
</evidence>
<reference evidence="10 11" key="1">
    <citation type="submission" date="2019-05" db="EMBL/GenBank/DDBJ databases">
        <title>Another draft genome of Portunus trituberculatus and its Hox gene families provides insights of decapod evolution.</title>
        <authorList>
            <person name="Jeong J.-H."/>
            <person name="Song I."/>
            <person name="Kim S."/>
            <person name="Choi T."/>
            <person name="Kim D."/>
            <person name="Ryu S."/>
            <person name="Kim W."/>
        </authorList>
    </citation>
    <scope>NUCLEOTIDE SEQUENCE [LARGE SCALE GENOMIC DNA]</scope>
    <source>
        <tissue evidence="10">Muscle</tissue>
    </source>
</reference>
<dbReference type="GO" id="GO:0031901">
    <property type="term" value="C:early endosome membrane"/>
    <property type="evidence" value="ECO:0007669"/>
    <property type="project" value="UniProtKB-SubCell"/>
</dbReference>
<keyword evidence="3" id="KW-0967">Endosome</keyword>
<proteinExistence type="predicted"/>
<dbReference type="Gene3D" id="3.30.1520.10">
    <property type="entry name" value="Phox-like domain"/>
    <property type="match status" value="1"/>
</dbReference>
<evidence type="ECO:0000256" key="7">
    <source>
        <dbReference type="SAM" id="MobiDB-lite"/>
    </source>
</evidence>
<comment type="subcellular location">
    <subcellularLocation>
        <location evidence="1">Early endosome membrane</location>
        <topology evidence="1">Peripheral membrane protein</topology>
        <orientation evidence="1">Cytoplasmic side</orientation>
    </subcellularLocation>
</comment>
<dbReference type="AlphaFoldDB" id="A0A5B7D5L9"/>
<dbReference type="PANTHER" id="PTHR20939:SF11">
    <property type="entry name" value="LD12265P"/>
    <property type="match status" value="1"/>
</dbReference>
<dbReference type="InterPro" id="IPR001683">
    <property type="entry name" value="PX_dom"/>
</dbReference>
<dbReference type="PANTHER" id="PTHR20939">
    <property type="entry name" value="SORTING NEXIN 20, 21"/>
    <property type="match status" value="1"/>
</dbReference>
<feature type="region of interest" description="Disordered" evidence="7">
    <location>
        <begin position="83"/>
        <end position="126"/>
    </location>
</feature>
<feature type="transmembrane region" description="Helical" evidence="8">
    <location>
        <begin position="296"/>
        <end position="317"/>
    </location>
</feature>
<dbReference type="OrthoDB" id="6380171at2759"/>
<dbReference type="Proteomes" id="UP000324222">
    <property type="component" value="Unassembled WGS sequence"/>
</dbReference>
<sequence>MTPQPSQNVSPLDLVEHRHNVGALVVLHKAQIQEISATLPAGKKRYESGVYYPTASVGGKVMVKPAPTDLHCEDRRTVLPSRAPEVSGLRAQRESASTSPSPRHPRQATACKEVDPSKPCEDEDPPPQDCTTSHILLVLFIMFLAGLACACVVVGGVPLYTCHTIMLIDVWLIVFGVSALGALVGLIVWSSKMSNGSFVNGPKIFALILIFLNFIWLILAPSWQEWIIIIALICYTLLAVTAIAVGSAFINICDPDLWIPYWLIVYGVVTLVIFCSALCCLMYPNWVAISWDRTQFAAFLPVLIFALFQLIWLTFVLTARLERGVAGTQVRQQTTSRSRLVNIADDDAPSPNPHSTRPRSYPASRKENKTVVRYMIRSACTHLTKEEKFVVYTVEVQRFVKCPDGENRMLYKPVPKCCASFTRRYSEFLAVYSALMESHRSLMEEFEGFPKKVLIGNFSKEVITERCKGLARFMNFVQEEGVLCRTAVFSKFLYHPEIIASNNHLLHSQFEEAEPILENTYVLLNNLQWDTGLMLRILCQLIVCLYALSNYERCYLFAKHALKKFQLPINRNVCKEFYLPLLVFCDNLWRILGKDRNAIRKKIDLLNKQKAQEDVVPNLLDLLRDEIAIRTLH</sequence>
<evidence type="ECO:0000259" key="9">
    <source>
        <dbReference type="PROSITE" id="PS50195"/>
    </source>
</evidence>
<evidence type="ECO:0000256" key="1">
    <source>
        <dbReference type="ARBA" id="ARBA00004469"/>
    </source>
</evidence>
<keyword evidence="8" id="KW-0812">Transmembrane</keyword>
<feature type="transmembrane region" description="Helical" evidence="8">
    <location>
        <begin position="167"/>
        <end position="189"/>
    </location>
</feature>
<dbReference type="PROSITE" id="PS50195">
    <property type="entry name" value="PX"/>
    <property type="match status" value="1"/>
</dbReference>
<evidence type="ECO:0000256" key="6">
    <source>
        <dbReference type="ARBA" id="ARBA00023136"/>
    </source>
</evidence>
<evidence type="ECO:0000256" key="8">
    <source>
        <dbReference type="SAM" id="Phobius"/>
    </source>
</evidence>
<dbReference type="GO" id="GO:1901981">
    <property type="term" value="F:phosphatidylinositol phosphate binding"/>
    <property type="evidence" value="ECO:0007669"/>
    <property type="project" value="TreeGrafter"/>
</dbReference>
<evidence type="ECO:0000256" key="2">
    <source>
        <dbReference type="ARBA" id="ARBA00022448"/>
    </source>
</evidence>
<feature type="transmembrane region" description="Helical" evidence="8">
    <location>
        <begin position="135"/>
        <end position="160"/>
    </location>
</feature>
<keyword evidence="6 8" id="KW-0472">Membrane</keyword>
<dbReference type="SUPFAM" id="SSF64268">
    <property type="entry name" value="PX domain"/>
    <property type="match status" value="1"/>
</dbReference>
<dbReference type="InterPro" id="IPR036871">
    <property type="entry name" value="PX_dom_sf"/>
</dbReference>
<keyword evidence="8" id="KW-1133">Transmembrane helix</keyword>
<accession>A0A5B7D5L9</accession>
<comment type="caution">
    <text evidence="10">The sequence shown here is derived from an EMBL/GenBank/DDBJ whole genome shotgun (WGS) entry which is preliminary data.</text>
</comment>
<dbReference type="Pfam" id="PF00787">
    <property type="entry name" value="PX"/>
    <property type="match status" value="1"/>
</dbReference>
<evidence type="ECO:0000313" key="11">
    <source>
        <dbReference type="Proteomes" id="UP000324222"/>
    </source>
</evidence>
<feature type="domain" description="PX" evidence="9">
    <location>
        <begin position="370"/>
        <end position="500"/>
    </location>
</feature>
<keyword evidence="2" id="KW-0813">Transport</keyword>
<keyword evidence="11" id="KW-1185">Reference proteome</keyword>
<protein>
    <submittedName>
        <fullName evidence="10">Sorting nexin-20</fullName>
    </submittedName>
</protein>
<gene>
    <name evidence="10" type="primary">SNX20</name>
    <name evidence="10" type="ORF">E2C01_008830</name>
</gene>
<dbReference type="GO" id="GO:0015031">
    <property type="term" value="P:protein transport"/>
    <property type="evidence" value="ECO:0007669"/>
    <property type="project" value="UniProtKB-KW"/>
</dbReference>
<evidence type="ECO:0000313" key="10">
    <source>
        <dbReference type="EMBL" id="MPC16023.1"/>
    </source>
</evidence>
<organism evidence="10 11">
    <name type="scientific">Portunus trituberculatus</name>
    <name type="common">Swimming crab</name>
    <name type="synonym">Neptunus trituberculatus</name>
    <dbReference type="NCBI Taxonomy" id="210409"/>
    <lineage>
        <taxon>Eukaryota</taxon>
        <taxon>Metazoa</taxon>
        <taxon>Ecdysozoa</taxon>
        <taxon>Arthropoda</taxon>
        <taxon>Crustacea</taxon>
        <taxon>Multicrustacea</taxon>
        <taxon>Malacostraca</taxon>
        <taxon>Eumalacostraca</taxon>
        <taxon>Eucarida</taxon>
        <taxon>Decapoda</taxon>
        <taxon>Pleocyemata</taxon>
        <taxon>Brachyura</taxon>
        <taxon>Eubrachyura</taxon>
        <taxon>Portunoidea</taxon>
        <taxon>Portunidae</taxon>
        <taxon>Portuninae</taxon>
        <taxon>Portunus</taxon>
    </lineage>
</organism>
<feature type="region of interest" description="Disordered" evidence="7">
    <location>
        <begin position="342"/>
        <end position="365"/>
    </location>
</feature>
<dbReference type="EMBL" id="VSRR010000471">
    <property type="protein sequence ID" value="MPC16023.1"/>
    <property type="molecule type" value="Genomic_DNA"/>
</dbReference>
<feature type="transmembrane region" description="Helical" evidence="8">
    <location>
        <begin position="258"/>
        <end position="284"/>
    </location>
</feature>
<name>A0A5B7D5L9_PORTR</name>
<evidence type="ECO:0000256" key="3">
    <source>
        <dbReference type="ARBA" id="ARBA00022753"/>
    </source>
</evidence>
<evidence type="ECO:0000256" key="5">
    <source>
        <dbReference type="ARBA" id="ARBA00023121"/>
    </source>
</evidence>